<organism evidence="7 8">
    <name type="scientific">Paraburkholderia eburnea</name>
    <dbReference type="NCBI Taxonomy" id="1189126"/>
    <lineage>
        <taxon>Bacteria</taxon>
        <taxon>Pseudomonadati</taxon>
        <taxon>Pseudomonadota</taxon>
        <taxon>Betaproteobacteria</taxon>
        <taxon>Burkholderiales</taxon>
        <taxon>Burkholderiaceae</taxon>
        <taxon>Paraburkholderia</taxon>
    </lineage>
</organism>
<evidence type="ECO:0000256" key="3">
    <source>
        <dbReference type="ARBA" id="ARBA00022989"/>
    </source>
</evidence>
<feature type="transmembrane region" description="Helical" evidence="5">
    <location>
        <begin position="496"/>
        <end position="514"/>
    </location>
</feature>
<proteinExistence type="predicted"/>
<feature type="transmembrane region" description="Helical" evidence="5">
    <location>
        <begin position="464"/>
        <end position="484"/>
    </location>
</feature>
<evidence type="ECO:0000256" key="4">
    <source>
        <dbReference type="ARBA" id="ARBA00023136"/>
    </source>
</evidence>
<evidence type="ECO:0000313" key="7">
    <source>
        <dbReference type="EMBL" id="POR50244.1"/>
    </source>
</evidence>
<evidence type="ECO:0000256" key="5">
    <source>
        <dbReference type="SAM" id="Phobius"/>
    </source>
</evidence>
<protein>
    <submittedName>
        <fullName evidence="7">Multidrug resistance protein MdtO</fullName>
    </submittedName>
</protein>
<keyword evidence="2 5" id="KW-0812">Transmembrane</keyword>
<accession>A0A2S4M6B2</accession>
<feature type="transmembrane region" description="Helical" evidence="5">
    <location>
        <begin position="166"/>
        <end position="186"/>
    </location>
</feature>
<feature type="transmembrane region" description="Helical" evidence="5">
    <location>
        <begin position="82"/>
        <end position="106"/>
    </location>
</feature>
<keyword evidence="4 5" id="KW-0472">Membrane</keyword>
<evidence type="ECO:0000259" key="6">
    <source>
        <dbReference type="Pfam" id="PF13515"/>
    </source>
</evidence>
<dbReference type="RefSeq" id="WP_103705580.1">
    <property type="nucleotide sequence ID" value="NZ_PQGA01000009.1"/>
</dbReference>
<dbReference type="GO" id="GO:0022857">
    <property type="term" value="F:transmembrane transporter activity"/>
    <property type="evidence" value="ECO:0007669"/>
    <property type="project" value="InterPro"/>
</dbReference>
<feature type="domain" description="Integral membrane bound transporter" evidence="6">
    <location>
        <begin position="378"/>
        <end position="506"/>
    </location>
</feature>
<dbReference type="InterPro" id="IPR049453">
    <property type="entry name" value="Memb_transporter_dom"/>
</dbReference>
<dbReference type="OrthoDB" id="105720at2"/>
<reference evidence="7 8" key="1">
    <citation type="submission" date="2018-01" db="EMBL/GenBank/DDBJ databases">
        <title>Genomic Encyclopedia of Type Strains, Phase III (KMG-III): the genomes of soil and plant-associated and newly described type strains.</title>
        <authorList>
            <person name="Whitman W."/>
        </authorList>
    </citation>
    <scope>NUCLEOTIDE SEQUENCE [LARGE SCALE GENOMIC DNA]</scope>
    <source>
        <strain evidence="7 8">JCM 18070</strain>
    </source>
</reference>
<gene>
    <name evidence="7" type="ORF">B0G62_109152</name>
</gene>
<dbReference type="Proteomes" id="UP000237381">
    <property type="component" value="Unassembled WGS sequence"/>
</dbReference>
<sequence>MASPAADARIDVAGDLAGDVSAPRPREIMKLLAPFPGRASIVTRIALICALTVLVASAYGTPEAATSAYIVFFLNRPDRVTSVLMSCALLLLVTAIIGTVMVFAIFSIDVPALRVGCMALLSFGLLFVTSASKLRPVGAIVAMIVGFGLDELGLAPVGEAATRGLLYAWLFVAIPIGLAIVVNLLIGPSPRRLASVKLAQRLKLAALCLTDPANAAGRAAFAACLREGDHQIMTWLKLATLEGSLKPADATALRQAAASTTAILVATDLAASEPAARLPAESAAQFADTLTQMAAILDAGGYPVDIATPVCDDRKLTPLAAVVLADLRAALEHFATPPQAPAPAQEAPARRGFFDEDAFTNPDHIRYALKTTAAAMFCYLLYQQLDWQGIHTCFITCYMVSLSTTAETVEKLTLRITGCLIGALLGTAAIVFVTPILTTGFELMALVFVGAWLAGWVAMGSPRIAYAGMQIAFAFFLCVIQGAAPAFDLTIARDRAIGILIGNVAVYLVFTRVWPVSIAGHIDAAFTKLIAQWTRIAHATDAATRRALVAGALADYGGLRQDLGLIHYEPSWVRPAPAWIASRRRALAELGALEAPLFLAAGQAGATGEARLDALARQLAPGTDAHESPSPPPAEAITDPGVNALLNLIAQRYERIPAIATPSETPTHARP</sequence>
<evidence type="ECO:0000313" key="8">
    <source>
        <dbReference type="Proteomes" id="UP000237381"/>
    </source>
</evidence>
<feature type="transmembrane region" description="Helical" evidence="5">
    <location>
        <begin position="412"/>
        <end position="433"/>
    </location>
</feature>
<dbReference type="EMBL" id="PQGA01000009">
    <property type="protein sequence ID" value="POR50244.1"/>
    <property type="molecule type" value="Genomic_DNA"/>
</dbReference>
<feature type="transmembrane region" description="Helical" evidence="5">
    <location>
        <begin position="439"/>
        <end position="457"/>
    </location>
</feature>
<keyword evidence="3 5" id="KW-1133">Transmembrane helix</keyword>
<name>A0A2S4M6B2_9BURK</name>
<feature type="transmembrane region" description="Helical" evidence="5">
    <location>
        <begin position="112"/>
        <end position="129"/>
    </location>
</feature>
<feature type="transmembrane region" description="Helical" evidence="5">
    <location>
        <begin position="41"/>
        <end position="61"/>
    </location>
</feature>
<evidence type="ECO:0000256" key="1">
    <source>
        <dbReference type="ARBA" id="ARBA00004141"/>
    </source>
</evidence>
<dbReference type="Pfam" id="PF13515">
    <property type="entry name" value="FUSC_2"/>
    <property type="match status" value="1"/>
</dbReference>
<dbReference type="AlphaFoldDB" id="A0A2S4M6B2"/>
<feature type="transmembrane region" description="Helical" evidence="5">
    <location>
        <begin position="136"/>
        <end position="154"/>
    </location>
</feature>
<comment type="caution">
    <text evidence="7">The sequence shown here is derived from an EMBL/GenBank/DDBJ whole genome shotgun (WGS) entry which is preliminary data.</text>
</comment>
<dbReference type="GO" id="GO:0005886">
    <property type="term" value="C:plasma membrane"/>
    <property type="evidence" value="ECO:0007669"/>
    <property type="project" value="InterPro"/>
</dbReference>
<keyword evidence="8" id="KW-1185">Reference proteome</keyword>
<comment type="subcellular location">
    <subcellularLocation>
        <location evidence="1">Membrane</location>
        <topology evidence="1">Multi-pass membrane protein</topology>
    </subcellularLocation>
</comment>
<evidence type="ECO:0000256" key="2">
    <source>
        <dbReference type="ARBA" id="ARBA00022692"/>
    </source>
</evidence>